<proteinExistence type="predicted"/>
<organism evidence="1">
    <name type="scientific">marine sediment metagenome</name>
    <dbReference type="NCBI Taxonomy" id="412755"/>
    <lineage>
        <taxon>unclassified sequences</taxon>
        <taxon>metagenomes</taxon>
        <taxon>ecological metagenomes</taxon>
    </lineage>
</organism>
<sequence>MTEKEFQEFVREQQNLMKPSTLAFMKKQPAKNKARMEREARGDYGIPIFIVP</sequence>
<protein>
    <submittedName>
        <fullName evidence="1">Uncharacterized protein</fullName>
    </submittedName>
</protein>
<dbReference type="AlphaFoldDB" id="A0A0F8XHZ2"/>
<gene>
    <name evidence="1" type="ORF">LCGC14_2940910</name>
</gene>
<evidence type="ECO:0000313" key="1">
    <source>
        <dbReference type="EMBL" id="KKK68752.1"/>
    </source>
</evidence>
<reference evidence="1" key="1">
    <citation type="journal article" date="2015" name="Nature">
        <title>Complex archaea that bridge the gap between prokaryotes and eukaryotes.</title>
        <authorList>
            <person name="Spang A."/>
            <person name="Saw J.H."/>
            <person name="Jorgensen S.L."/>
            <person name="Zaremba-Niedzwiedzka K."/>
            <person name="Martijn J."/>
            <person name="Lind A.E."/>
            <person name="van Eijk R."/>
            <person name="Schleper C."/>
            <person name="Guy L."/>
            <person name="Ettema T.J."/>
        </authorList>
    </citation>
    <scope>NUCLEOTIDE SEQUENCE</scope>
</reference>
<comment type="caution">
    <text evidence="1">The sequence shown here is derived from an EMBL/GenBank/DDBJ whole genome shotgun (WGS) entry which is preliminary data.</text>
</comment>
<dbReference type="EMBL" id="LAZR01058984">
    <property type="protein sequence ID" value="KKK68752.1"/>
    <property type="molecule type" value="Genomic_DNA"/>
</dbReference>
<accession>A0A0F8XHZ2</accession>
<name>A0A0F8XHZ2_9ZZZZ</name>